<dbReference type="Pfam" id="PF03732">
    <property type="entry name" value="Retrotrans_gag"/>
    <property type="match status" value="1"/>
</dbReference>
<dbReference type="OrthoDB" id="1934635at2759"/>
<gene>
    <name evidence="4" type="ORF">CCAM_LOCUS30891</name>
</gene>
<dbReference type="PANTHER" id="PTHR35046">
    <property type="entry name" value="ZINC KNUCKLE (CCHC-TYPE) FAMILY PROTEIN"/>
    <property type="match status" value="1"/>
</dbReference>
<reference evidence="4 5" key="1">
    <citation type="submission" date="2018-04" db="EMBL/GenBank/DDBJ databases">
        <authorList>
            <person name="Vogel A."/>
        </authorList>
    </citation>
    <scope>NUCLEOTIDE SEQUENCE [LARGE SCALE GENOMIC DNA]</scope>
</reference>
<evidence type="ECO:0000256" key="1">
    <source>
        <dbReference type="SAM" id="MobiDB-lite"/>
    </source>
</evidence>
<feature type="domain" description="Retrotransposon gag" evidence="2">
    <location>
        <begin position="108"/>
        <end position="185"/>
    </location>
</feature>
<protein>
    <submittedName>
        <fullName evidence="4">Uncharacterized protein</fullName>
    </submittedName>
</protein>
<evidence type="ECO:0000313" key="4">
    <source>
        <dbReference type="EMBL" id="VFQ89115.1"/>
    </source>
</evidence>
<feature type="domain" description="Tf2-1-like SH3-like" evidence="3">
    <location>
        <begin position="495"/>
        <end position="528"/>
    </location>
</feature>
<feature type="region of interest" description="Disordered" evidence="1">
    <location>
        <begin position="437"/>
        <end position="457"/>
    </location>
</feature>
<dbReference type="AlphaFoldDB" id="A0A484MJY9"/>
<keyword evidence="5" id="KW-1185">Reference proteome</keyword>
<feature type="compositionally biased region" description="Acidic residues" evidence="1">
    <location>
        <begin position="437"/>
        <end position="449"/>
    </location>
</feature>
<dbReference type="EMBL" id="OOIL02003725">
    <property type="protein sequence ID" value="VFQ89115.1"/>
    <property type="molecule type" value="Genomic_DNA"/>
</dbReference>
<feature type="region of interest" description="Disordered" evidence="1">
    <location>
        <begin position="38"/>
        <end position="59"/>
    </location>
</feature>
<proteinExistence type="predicted"/>
<evidence type="ECO:0000313" key="5">
    <source>
        <dbReference type="Proteomes" id="UP000595140"/>
    </source>
</evidence>
<name>A0A484MJY9_9ASTE</name>
<evidence type="ECO:0000259" key="2">
    <source>
        <dbReference type="Pfam" id="PF03732"/>
    </source>
</evidence>
<organism evidence="4 5">
    <name type="scientific">Cuscuta campestris</name>
    <dbReference type="NCBI Taxonomy" id="132261"/>
    <lineage>
        <taxon>Eukaryota</taxon>
        <taxon>Viridiplantae</taxon>
        <taxon>Streptophyta</taxon>
        <taxon>Embryophyta</taxon>
        <taxon>Tracheophyta</taxon>
        <taxon>Spermatophyta</taxon>
        <taxon>Magnoliopsida</taxon>
        <taxon>eudicotyledons</taxon>
        <taxon>Gunneridae</taxon>
        <taxon>Pentapetalae</taxon>
        <taxon>asterids</taxon>
        <taxon>lamiids</taxon>
        <taxon>Solanales</taxon>
        <taxon>Convolvulaceae</taxon>
        <taxon>Cuscuteae</taxon>
        <taxon>Cuscuta</taxon>
        <taxon>Cuscuta subgen. Grammica</taxon>
        <taxon>Cuscuta sect. Cleistogrammica</taxon>
    </lineage>
</organism>
<dbReference type="InterPro" id="IPR056924">
    <property type="entry name" value="SH3_Tf2-1"/>
</dbReference>
<evidence type="ECO:0000259" key="3">
    <source>
        <dbReference type="Pfam" id="PF24626"/>
    </source>
</evidence>
<accession>A0A484MJY9</accession>
<dbReference type="Proteomes" id="UP000595140">
    <property type="component" value="Unassembled WGS sequence"/>
</dbReference>
<dbReference type="InterPro" id="IPR005162">
    <property type="entry name" value="Retrotrans_gag_dom"/>
</dbReference>
<sequence length="533" mass="61564">MSNRSRSMSHEELVASNAALQAQVEYLAKEVAKLKKQKMSMLRDSEDEEESSSSATMRARAHEKSYSDFKVDIPIFEGKNDPDEFLEWLETVERVFDFKEVSDDKKVKIVALKFRKYASTWWTNTCTKRIRSEKPPVDSWQKMRSLLKKKFLPTEYSRENFAKLQTLRQGTKSVEDYTREFEELLLRNFFFNKLLILSQVFTGALFSRLLLVDRLDHQVEEYFLNFHATILTFFSSGTSLKSKTRSTVSSHSRKSSGSFIPSKVAGKNFFFKRDLILVQVDTGSLPFLLLLVQVLVHHVDAYLRNFKATILTFFSSETSLKSKTRSTVSRHSRNSSGSFLSFKGRDVHFEIRPVISFGLGGATGASIILMITSLKGAELYLGELSYLLGQPTTPKIIWDEYDDEDYDPIWDEELVKENEEMFEDAEDNPFWVTEIKEEEQEEKTDEEVVTPDGETSTRDLSSLTVLRTKRVEFLQASYEEKVEKSHDSKRSIQPGDLVWVHVHKARLFNKRKSKLQPQDDGPFEVLAKAIWPL</sequence>
<dbReference type="PANTHER" id="PTHR35046:SF21">
    <property type="entry name" value="RETROTRANSPOSON GAG DOMAIN-CONTAINING PROTEIN-RELATED"/>
    <property type="match status" value="1"/>
</dbReference>
<dbReference type="Pfam" id="PF24626">
    <property type="entry name" value="SH3_Tf2-1"/>
    <property type="match status" value="1"/>
</dbReference>